<feature type="compositionally biased region" description="Acidic residues" evidence="1">
    <location>
        <begin position="105"/>
        <end position="120"/>
    </location>
</feature>
<dbReference type="KEGG" id="qsa:O6P43_029977"/>
<protein>
    <submittedName>
        <fullName evidence="2">Uncharacterized protein</fullName>
    </submittedName>
</protein>
<comment type="caution">
    <text evidence="2">The sequence shown here is derived from an EMBL/GenBank/DDBJ whole genome shotgun (WGS) entry which is preliminary data.</text>
</comment>
<evidence type="ECO:0000313" key="2">
    <source>
        <dbReference type="EMBL" id="KAJ7949668.1"/>
    </source>
</evidence>
<sequence length="133" mass="15052">MSAGVCRPRLKGEAASEHFESLQAEVLHLGAEVEGWLEKCPEQNKDANRLREEIERYRAFESKTVRLRGEKDKEISRLRAELEARWPGEEEAEEEERLAKMLAEAEADKEDGSENEGGVDEEVKAVQPDSGNQ</sequence>
<dbReference type="EMBL" id="JARAOO010000012">
    <property type="protein sequence ID" value="KAJ7949668.1"/>
    <property type="molecule type" value="Genomic_DNA"/>
</dbReference>
<feature type="region of interest" description="Disordered" evidence="1">
    <location>
        <begin position="104"/>
        <end position="133"/>
    </location>
</feature>
<name>A0AAD7L1A7_QUISA</name>
<evidence type="ECO:0000313" key="3">
    <source>
        <dbReference type="Proteomes" id="UP001163823"/>
    </source>
</evidence>
<proteinExistence type="predicted"/>
<organism evidence="2 3">
    <name type="scientific">Quillaja saponaria</name>
    <name type="common">Soap bark tree</name>
    <dbReference type="NCBI Taxonomy" id="32244"/>
    <lineage>
        <taxon>Eukaryota</taxon>
        <taxon>Viridiplantae</taxon>
        <taxon>Streptophyta</taxon>
        <taxon>Embryophyta</taxon>
        <taxon>Tracheophyta</taxon>
        <taxon>Spermatophyta</taxon>
        <taxon>Magnoliopsida</taxon>
        <taxon>eudicotyledons</taxon>
        <taxon>Gunneridae</taxon>
        <taxon>Pentapetalae</taxon>
        <taxon>rosids</taxon>
        <taxon>fabids</taxon>
        <taxon>Fabales</taxon>
        <taxon>Quillajaceae</taxon>
        <taxon>Quillaja</taxon>
    </lineage>
</organism>
<reference evidence="2" key="1">
    <citation type="journal article" date="2023" name="Science">
        <title>Elucidation of the pathway for biosynthesis of saponin adjuvants from the soapbark tree.</title>
        <authorList>
            <person name="Reed J."/>
            <person name="Orme A."/>
            <person name="El-Demerdash A."/>
            <person name="Owen C."/>
            <person name="Martin L.B.B."/>
            <person name="Misra R.C."/>
            <person name="Kikuchi S."/>
            <person name="Rejzek M."/>
            <person name="Martin A.C."/>
            <person name="Harkess A."/>
            <person name="Leebens-Mack J."/>
            <person name="Louveau T."/>
            <person name="Stephenson M.J."/>
            <person name="Osbourn A."/>
        </authorList>
    </citation>
    <scope>NUCLEOTIDE SEQUENCE</scope>
    <source>
        <strain evidence="2">S10</strain>
    </source>
</reference>
<evidence type="ECO:0000256" key="1">
    <source>
        <dbReference type="SAM" id="MobiDB-lite"/>
    </source>
</evidence>
<dbReference type="AlphaFoldDB" id="A0AAD7L1A7"/>
<accession>A0AAD7L1A7</accession>
<gene>
    <name evidence="2" type="ORF">O6P43_029977</name>
</gene>
<keyword evidence="3" id="KW-1185">Reference proteome</keyword>
<dbReference type="Proteomes" id="UP001163823">
    <property type="component" value="Chromosome 12"/>
</dbReference>